<keyword evidence="4" id="KW-0808">Transferase</keyword>
<comment type="pathway">
    <text evidence="1">Sulfur metabolism; hydrogen sulfide biosynthesis; sulfite from sulfate: step 1/3.</text>
</comment>
<dbReference type="InterPro" id="IPR015947">
    <property type="entry name" value="PUA-like_sf"/>
</dbReference>
<dbReference type="EMBL" id="CP147920">
    <property type="protein sequence ID" value="XAU14552.1"/>
    <property type="molecule type" value="Genomic_DNA"/>
</dbReference>
<protein>
    <submittedName>
        <fullName evidence="4">Sulfate adenylyltransferase</fullName>
    </submittedName>
</protein>
<dbReference type="PANTHER" id="PTHR43509:SF1">
    <property type="entry name" value="SULFATE ADENYLYLTRANSFERASE"/>
    <property type="match status" value="1"/>
</dbReference>
<dbReference type="Gene3D" id="3.40.50.620">
    <property type="entry name" value="HUPs"/>
    <property type="match status" value="1"/>
</dbReference>
<name>A0ABZ3H7P2_9BACT</name>
<reference evidence="4 5" key="1">
    <citation type="submission" date="2024-03" db="EMBL/GenBank/DDBJ databases">
        <title>Sulfurimonas sp. HSL3-1.</title>
        <authorList>
            <person name="Wang S."/>
        </authorList>
    </citation>
    <scope>NUCLEOTIDE SEQUENCE [LARGE SCALE GENOMIC DNA]</scope>
    <source>
        <strain evidence="4 5">HSL3-1</strain>
    </source>
</reference>
<accession>A0ABZ3H7P2</accession>
<dbReference type="Gene3D" id="3.10.400.10">
    <property type="entry name" value="Sulfate adenylyltransferase"/>
    <property type="match status" value="1"/>
</dbReference>
<evidence type="ECO:0000259" key="3">
    <source>
        <dbReference type="Pfam" id="PF14306"/>
    </source>
</evidence>
<feature type="domain" description="ATP-sulfurylase PUA-like" evidence="3">
    <location>
        <begin position="5"/>
        <end position="138"/>
    </location>
</feature>
<keyword evidence="4" id="KW-0548">Nucleotidyltransferase</keyword>
<dbReference type="Proteomes" id="UP001447842">
    <property type="component" value="Chromosome"/>
</dbReference>
<organism evidence="4 5">
    <name type="scientific">Sulfurimonas diazotrophicus</name>
    <dbReference type="NCBI Taxonomy" id="3131939"/>
    <lineage>
        <taxon>Bacteria</taxon>
        <taxon>Pseudomonadati</taxon>
        <taxon>Campylobacterota</taxon>
        <taxon>Epsilonproteobacteria</taxon>
        <taxon>Campylobacterales</taxon>
        <taxon>Sulfurimonadaceae</taxon>
        <taxon>Sulfurimonas</taxon>
    </lineage>
</organism>
<gene>
    <name evidence="4" type="ORF">WCY31_09885</name>
</gene>
<dbReference type="InterPro" id="IPR025980">
    <property type="entry name" value="ATP-Sase_PUA-like_dom"/>
</dbReference>
<dbReference type="InterPro" id="IPR024951">
    <property type="entry name" value="Sulfurylase_cat_dom"/>
</dbReference>
<keyword evidence="5" id="KW-1185">Reference proteome</keyword>
<evidence type="ECO:0000259" key="2">
    <source>
        <dbReference type="Pfam" id="PF01747"/>
    </source>
</evidence>
<evidence type="ECO:0000313" key="5">
    <source>
        <dbReference type="Proteomes" id="UP001447842"/>
    </source>
</evidence>
<proteinExistence type="predicted"/>
<dbReference type="SUPFAM" id="SSF88697">
    <property type="entry name" value="PUA domain-like"/>
    <property type="match status" value="1"/>
</dbReference>
<dbReference type="Pfam" id="PF14306">
    <property type="entry name" value="PUA_2"/>
    <property type="match status" value="1"/>
</dbReference>
<dbReference type="InterPro" id="IPR014729">
    <property type="entry name" value="Rossmann-like_a/b/a_fold"/>
</dbReference>
<dbReference type="Pfam" id="PF01747">
    <property type="entry name" value="ATP-sulfurylase"/>
    <property type="match status" value="1"/>
</dbReference>
<feature type="domain" description="Sulphate adenylyltransferase catalytic" evidence="2">
    <location>
        <begin position="149"/>
        <end position="349"/>
    </location>
</feature>
<dbReference type="PANTHER" id="PTHR43509">
    <property type="match status" value="1"/>
</dbReference>
<dbReference type="SUPFAM" id="SSF52374">
    <property type="entry name" value="Nucleotidylyl transferase"/>
    <property type="match status" value="1"/>
</dbReference>
<evidence type="ECO:0000256" key="1">
    <source>
        <dbReference type="ARBA" id="ARBA00005048"/>
    </source>
</evidence>
<dbReference type="RefSeq" id="WP_345972251.1">
    <property type="nucleotide sequence ID" value="NZ_CP147920.1"/>
</dbReference>
<dbReference type="GO" id="GO:0016779">
    <property type="term" value="F:nucleotidyltransferase activity"/>
    <property type="evidence" value="ECO:0007669"/>
    <property type="project" value="UniProtKB-KW"/>
</dbReference>
<evidence type="ECO:0000313" key="4">
    <source>
        <dbReference type="EMBL" id="XAU14552.1"/>
    </source>
</evidence>
<sequence length="396" mass="44463">MASSRKNSALFLDQEALSALSILQAGMLSPVTELMNEAQMKAVLSTGRFNDTTFPFPFILAPAGSTNEKILANAKPDETLDLIVDGERSGTLVVGEVFEIDPNERVRHIYGTDNPSHPGVSSTLKRLGRRAVSGALSLEKDPVAPILQNIEEAKQRIGAKHTTAIMMAANPLHRAHERLIRQTLDTTDLVVIFLLKPYNQADLSYEIREQALTYFVENYLPRNRVVIIPLEYSYIFAGYNEVIIDAIVAKNFGCDRLMIGQNHAGVGMYYDHNSNQSVKDRMHGIDIEVAIAREYVYCNECKTLVSTQTCPHGNHHHISYHADSILELVKTGLMPPAVLMRKEISAILLCRLFPGRIKNIEKLYYDIMPVNGLLEEHTDRDFYIKLMELYQTTSLT</sequence>